<dbReference type="InterPro" id="IPR000589">
    <property type="entry name" value="Ribosomal_uS15"/>
</dbReference>
<dbReference type="HOGENOM" id="CLU_063745_0_0_1"/>
<protein>
    <recommendedName>
        <fullName evidence="7">S15/NS1 RNA-binding domain-containing protein</fullName>
    </recommendedName>
</protein>
<sequence>MLSARFAQSSRLVASTSTAPAATFHSSSLVYASLDARRQAKLIAQQRKERAEKAELNRPHVVLGHKPGDEAKWANCDLAKILVTEQDVLATPQLPPTPRGVADLPLPHFMNYGVRADEKAKLFETLPVLTAEAEVKTKLAAKDTLPQDLMEMAESAQSAGEKVEFYKAGMLARIIDLRNANARGLAYENRQRCVAAFSEPGKPNDTGRPEVQAAILTMRIRNVWDHLMKSRKDVASRRSLRTLVHQRQKILKYLKRLDRDRYDICLERLGLEPAAVEDQLIV</sequence>
<comment type="similarity">
    <text evidence="1 4">Belongs to the universal ribosomal protein uS15 family.</text>
</comment>
<evidence type="ECO:0000256" key="1">
    <source>
        <dbReference type="ARBA" id="ARBA00008434"/>
    </source>
</evidence>
<reference evidence="5 6" key="1">
    <citation type="journal article" date="2014" name="PLoS Genet.">
        <title>Analysis of the Phlebiopsis gigantea genome, transcriptome and secretome provides insight into its pioneer colonization strategies of wood.</title>
        <authorList>
            <person name="Hori C."/>
            <person name="Ishida T."/>
            <person name="Igarashi K."/>
            <person name="Samejima M."/>
            <person name="Suzuki H."/>
            <person name="Master E."/>
            <person name="Ferreira P."/>
            <person name="Ruiz-Duenas F.J."/>
            <person name="Held B."/>
            <person name="Canessa P."/>
            <person name="Larrondo L.F."/>
            <person name="Schmoll M."/>
            <person name="Druzhinina I.S."/>
            <person name="Kubicek C.P."/>
            <person name="Gaskell J.A."/>
            <person name="Kersten P."/>
            <person name="St John F."/>
            <person name="Glasner J."/>
            <person name="Sabat G."/>
            <person name="Splinter BonDurant S."/>
            <person name="Syed K."/>
            <person name="Yadav J."/>
            <person name="Mgbeahuruike A.C."/>
            <person name="Kovalchuk A."/>
            <person name="Asiegbu F.O."/>
            <person name="Lackner G."/>
            <person name="Hoffmeister D."/>
            <person name="Rencoret J."/>
            <person name="Gutierrez A."/>
            <person name="Sun H."/>
            <person name="Lindquist E."/>
            <person name="Barry K."/>
            <person name="Riley R."/>
            <person name="Grigoriev I.V."/>
            <person name="Henrissat B."/>
            <person name="Kues U."/>
            <person name="Berka R.M."/>
            <person name="Martinez A.T."/>
            <person name="Covert S.F."/>
            <person name="Blanchette R.A."/>
            <person name="Cullen D."/>
        </authorList>
    </citation>
    <scope>NUCLEOTIDE SEQUENCE [LARGE SCALE GENOMIC DNA]</scope>
    <source>
        <strain evidence="5 6">11061_1 CR5-6</strain>
    </source>
</reference>
<dbReference type="SMART" id="SM01387">
    <property type="entry name" value="Ribosomal_S15"/>
    <property type="match status" value="1"/>
</dbReference>
<dbReference type="CDD" id="cd00353">
    <property type="entry name" value="Ribosomal_S15p_S13e"/>
    <property type="match status" value="1"/>
</dbReference>
<dbReference type="GO" id="GO:1990904">
    <property type="term" value="C:ribonucleoprotein complex"/>
    <property type="evidence" value="ECO:0007669"/>
    <property type="project" value="UniProtKB-KW"/>
</dbReference>
<proteinExistence type="inferred from homology"/>
<dbReference type="Pfam" id="PF00312">
    <property type="entry name" value="Ribosomal_S15"/>
    <property type="match status" value="1"/>
</dbReference>
<dbReference type="GO" id="GO:0005840">
    <property type="term" value="C:ribosome"/>
    <property type="evidence" value="ECO:0007669"/>
    <property type="project" value="UniProtKB-KW"/>
</dbReference>
<dbReference type="Proteomes" id="UP000053257">
    <property type="component" value="Unassembled WGS sequence"/>
</dbReference>
<evidence type="ECO:0000256" key="3">
    <source>
        <dbReference type="ARBA" id="ARBA00023274"/>
    </source>
</evidence>
<dbReference type="InterPro" id="IPR009068">
    <property type="entry name" value="uS15_NS1_RNA-bd_sf"/>
</dbReference>
<dbReference type="Gene3D" id="1.10.287.10">
    <property type="entry name" value="S15/NS1, RNA-binding"/>
    <property type="match status" value="1"/>
</dbReference>
<dbReference type="HAMAP" id="MF_01343_B">
    <property type="entry name" value="Ribosomal_uS15_B"/>
    <property type="match status" value="1"/>
</dbReference>
<dbReference type="EMBL" id="KN840584">
    <property type="protein sequence ID" value="KIP04168.1"/>
    <property type="molecule type" value="Genomic_DNA"/>
</dbReference>
<evidence type="ECO:0000256" key="4">
    <source>
        <dbReference type="RuleBase" id="RU003919"/>
    </source>
</evidence>
<dbReference type="GO" id="GO:0003735">
    <property type="term" value="F:structural constituent of ribosome"/>
    <property type="evidence" value="ECO:0007669"/>
    <property type="project" value="InterPro"/>
</dbReference>
<dbReference type="PANTHER" id="PTHR23321">
    <property type="entry name" value="RIBOSOMAL PROTEIN S15, BACTERIAL AND ORGANELLAR"/>
    <property type="match status" value="1"/>
</dbReference>
<dbReference type="PANTHER" id="PTHR23321:SF26">
    <property type="entry name" value="SMALL RIBOSOMAL SUBUNIT PROTEIN US15M"/>
    <property type="match status" value="1"/>
</dbReference>
<accession>A0A0C3PF52</accession>
<dbReference type="STRING" id="745531.A0A0C3PF52"/>
<dbReference type="GO" id="GO:0006412">
    <property type="term" value="P:translation"/>
    <property type="evidence" value="ECO:0007669"/>
    <property type="project" value="InterPro"/>
</dbReference>
<dbReference type="GO" id="GO:0005737">
    <property type="term" value="C:cytoplasm"/>
    <property type="evidence" value="ECO:0007669"/>
    <property type="project" value="UniProtKB-ARBA"/>
</dbReference>
<dbReference type="OrthoDB" id="441444at2759"/>
<dbReference type="NCBIfam" id="TIGR00952">
    <property type="entry name" value="S15_bact"/>
    <property type="match status" value="1"/>
</dbReference>
<evidence type="ECO:0000313" key="5">
    <source>
        <dbReference type="EMBL" id="KIP04168.1"/>
    </source>
</evidence>
<dbReference type="InterPro" id="IPR005290">
    <property type="entry name" value="Ribosomal_uS15_bac-type"/>
</dbReference>
<organism evidence="5 6">
    <name type="scientific">Phlebiopsis gigantea (strain 11061_1 CR5-6)</name>
    <name type="common">White-rot fungus</name>
    <name type="synonym">Peniophora gigantea</name>
    <dbReference type="NCBI Taxonomy" id="745531"/>
    <lineage>
        <taxon>Eukaryota</taxon>
        <taxon>Fungi</taxon>
        <taxon>Dikarya</taxon>
        <taxon>Basidiomycota</taxon>
        <taxon>Agaricomycotina</taxon>
        <taxon>Agaricomycetes</taxon>
        <taxon>Polyporales</taxon>
        <taxon>Phanerochaetaceae</taxon>
        <taxon>Phlebiopsis</taxon>
    </lineage>
</organism>
<evidence type="ECO:0008006" key="7">
    <source>
        <dbReference type="Google" id="ProtNLM"/>
    </source>
</evidence>
<dbReference type="SUPFAM" id="SSF47060">
    <property type="entry name" value="S15/NS1 RNA-binding domain"/>
    <property type="match status" value="1"/>
</dbReference>
<keyword evidence="6" id="KW-1185">Reference proteome</keyword>
<dbReference type="AlphaFoldDB" id="A0A0C3PF52"/>
<keyword evidence="3 4" id="KW-0687">Ribonucleoprotein</keyword>
<name>A0A0C3PF52_PHLG1</name>
<dbReference type="PROSITE" id="PS00362">
    <property type="entry name" value="RIBOSOMAL_S15"/>
    <property type="match status" value="1"/>
</dbReference>
<evidence type="ECO:0000313" key="6">
    <source>
        <dbReference type="Proteomes" id="UP000053257"/>
    </source>
</evidence>
<evidence type="ECO:0000256" key="2">
    <source>
        <dbReference type="ARBA" id="ARBA00022980"/>
    </source>
</evidence>
<keyword evidence="2 4" id="KW-0689">Ribosomal protein</keyword>
<gene>
    <name evidence="5" type="ORF">PHLGIDRAFT_31496</name>
</gene>